<dbReference type="Proteomes" id="UP000648187">
    <property type="component" value="Unassembled WGS sequence"/>
</dbReference>
<gene>
    <name evidence="6" type="ORF">HW555_007835</name>
</gene>
<dbReference type="Gene3D" id="2.20.25.240">
    <property type="match status" value="1"/>
</dbReference>
<keyword evidence="3" id="KW-0862">Zinc</keyword>
<keyword evidence="7" id="KW-1185">Reference proteome</keyword>
<evidence type="ECO:0000256" key="2">
    <source>
        <dbReference type="ARBA" id="ARBA00022771"/>
    </source>
</evidence>
<comment type="caution">
    <text evidence="6">The sequence shown here is derived from an EMBL/GenBank/DDBJ whole genome shotgun (WGS) entry which is preliminary data.</text>
</comment>
<evidence type="ECO:0000256" key="3">
    <source>
        <dbReference type="ARBA" id="ARBA00022833"/>
    </source>
</evidence>
<dbReference type="InterPro" id="IPR018289">
    <property type="entry name" value="MULE_transposase_dom"/>
</dbReference>
<dbReference type="GO" id="GO:0008270">
    <property type="term" value="F:zinc ion binding"/>
    <property type="evidence" value="ECO:0007669"/>
    <property type="project" value="UniProtKB-KW"/>
</dbReference>
<name>A0A835L3A3_SPOEX</name>
<evidence type="ECO:0000313" key="6">
    <source>
        <dbReference type="EMBL" id="KAF9414170.1"/>
    </source>
</evidence>
<dbReference type="InterPro" id="IPR007588">
    <property type="entry name" value="Znf_FLYWCH"/>
</dbReference>
<dbReference type="Pfam" id="PF10551">
    <property type="entry name" value="MULE"/>
    <property type="match status" value="1"/>
</dbReference>
<evidence type="ECO:0000259" key="4">
    <source>
        <dbReference type="Pfam" id="PF04500"/>
    </source>
</evidence>
<dbReference type="Pfam" id="PF04500">
    <property type="entry name" value="FLYWCH"/>
    <property type="match status" value="1"/>
</dbReference>
<feature type="domain" description="FLYWCH-type" evidence="4">
    <location>
        <begin position="31"/>
        <end position="88"/>
    </location>
</feature>
<keyword evidence="1" id="KW-0479">Metal-binding</keyword>
<evidence type="ECO:0000256" key="1">
    <source>
        <dbReference type="ARBA" id="ARBA00022723"/>
    </source>
</evidence>
<dbReference type="AlphaFoldDB" id="A0A835L3A3"/>
<dbReference type="EMBL" id="JACKWZ010000140">
    <property type="protein sequence ID" value="KAF9414170.1"/>
    <property type="molecule type" value="Genomic_DNA"/>
</dbReference>
<reference evidence="6" key="1">
    <citation type="submission" date="2020-08" db="EMBL/GenBank/DDBJ databases">
        <title>Spodoptera exigua strain:BAW_Kor-Di-RS1 Genome sequencing and assembly.</title>
        <authorList>
            <person name="Kim J."/>
            <person name="Nam H.Y."/>
            <person name="Kwon M."/>
            <person name="Choi J.H."/>
            <person name="Cho S.R."/>
            <person name="Kim G.-H."/>
        </authorList>
    </citation>
    <scope>NUCLEOTIDE SEQUENCE</scope>
    <source>
        <strain evidence="6">BAW_Kor-Di-RS1</strain>
        <tissue evidence="6">Whole-body</tissue>
    </source>
</reference>
<organism evidence="6 7">
    <name type="scientific">Spodoptera exigua</name>
    <name type="common">Beet armyworm</name>
    <name type="synonym">Noctua fulgens</name>
    <dbReference type="NCBI Taxonomy" id="7107"/>
    <lineage>
        <taxon>Eukaryota</taxon>
        <taxon>Metazoa</taxon>
        <taxon>Ecdysozoa</taxon>
        <taxon>Arthropoda</taxon>
        <taxon>Hexapoda</taxon>
        <taxon>Insecta</taxon>
        <taxon>Pterygota</taxon>
        <taxon>Neoptera</taxon>
        <taxon>Endopterygota</taxon>
        <taxon>Lepidoptera</taxon>
        <taxon>Glossata</taxon>
        <taxon>Ditrysia</taxon>
        <taxon>Noctuoidea</taxon>
        <taxon>Noctuidae</taxon>
        <taxon>Amphipyrinae</taxon>
        <taxon>Spodoptera</taxon>
    </lineage>
</organism>
<keyword evidence="2" id="KW-0863">Zinc-finger</keyword>
<accession>A0A835L3A3</accession>
<proteinExistence type="predicted"/>
<sequence length="467" mass="54621">MIKRWLVQQFVISRRYNIPNMEISEEKHFDFIPTKRGGIKLLYGGRQYHNSKKFSNGNKYWQCYNFKGCKGNITTNSENIFMKENSHNASCVPNSSKNNIMIKYNELKTKVCTNTKPIQKQFEDMICQLQDDGVHLVTDLPKFNNMKSGLYNARNTNLGVTKLNFKLPTEVIIPQKFESFLLADYNDMDEGTRILVFCNADIKNISADFEHFLCDGTIKSCPPPFSQIYTIHGYNEVTKKVVPLFYAFLHNKNEKTYAILMELIKSRLPTWYPKKITMDYEKSAMNAIHNFFPKTVIKGCFYHFCNSLFKKARALEMKSRVQRRHVAKCAGLARLPLKFIMSGYKYIMRRSPNCEQVRKFNSYFNSYWLSDIAFIKKWCCYQEVKRTTNDLEGWHARINKYLGRKNPSLAQVLELLVKETKIHLCRKKIKSKNYETIDLEINSAIEDMNANIITVGHCLEIIAPYSF</sequence>
<feature type="domain" description="MULE transposase" evidence="5">
    <location>
        <begin position="226"/>
        <end position="306"/>
    </location>
</feature>
<evidence type="ECO:0008006" key="8">
    <source>
        <dbReference type="Google" id="ProtNLM"/>
    </source>
</evidence>
<evidence type="ECO:0000313" key="7">
    <source>
        <dbReference type="Proteomes" id="UP000648187"/>
    </source>
</evidence>
<protein>
    <recommendedName>
        <fullName evidence="8">MULE transposase domain-containing protein</fullName>
    </recommendedName>
</protein>
<evidence type="ECO:0000259" key="5">
    <source>
        <dbReference type="Pfam" id="PF10551"/>
    </source>
</evidence>